<dbReference type="PIRSF" id="PIRSF000188">
    <property type="entry name" value="Phe_leu_dh"/>
    <property type="match status" value="1"/>
</dbReference>
<evidence type="ECO:0000256" key="2">
    <source>
        <dbReference type="ARBA" id="ARBA00023002"/>
    </source>
</evidence>
<dbReference type="GO" id="GO:0000166">
    <property type="term" value="F:nucleotide binding"/>
    <property type="evidence" value="ECO:0007669"/>
    <property type="project" value="UniProtKB-KW"/>
</dbReference>
<dbReference type="PRINTS" id="PR00082">
    <property type="entry name" value="GLFDHDRGNASE"/>
</dbReference>
<proteinExistence type="inferred from homology"/>
<evidence type="ECO:0000256" key="6">
    <source>
        <dbReference type="RuleBase" id="RU004417"/>
    </source>
</evidence>
<keyword evidence="5" id="KW-0547">Nucleotide-binding</keyword>
<dbReference type="Gene3D" id="3.40.50.720">
    <property type="entry name" value="NAD(P)-binding Rossmann-like Domain"/>
    <property type="match status" value="1"/>
</dbReference>
<dbReference type="AlphaFoldDB" id="A0A1I6SMZ5"/>
<dbReference type="EMBL" id="FOZV01000005">
    <property type="protein sequence ID" value="SFS78342.1"/>
    <property type="molecule type" value="Genomic_DNA"/>
</dbReference>
<feature type="binding site" evidence="5">
    <location>
        <begin position="182"/>
        <end position="187"/>
    </location>
    <ligand>
        <name>NAD(+)</name>
        <dbReference type="ChEBI" id="CHEBI:57540"/>
    </ligand>
</feature>
<dbReference type="STRING" id="871741.SAMN05192570_2598"/>
<keyword evidence="9" id="KW-1185">Reference proteome</keyword>
<evidence type="ECO:0000313" key="8">
    <source>
        <dbReference type="EMBL" id="SFS78342.1"/>
    </source>
</evidence>
<accession>A0A1I6SMZ5</accession>
<dbReference type="SUPFAM" id="SSF53223">
    <property type="entry name" value="Aminoacid dehydrogenase-like, N-terminal domain"/>
    <property type="match status" value="1"/>
</dbReference>
<dbReference type="Proteomes" id="UP000198788">
    <property type="component" value="Unassembled WGS sequence"/>
</dbReference>
<name>A0A1I6SMZ5_9CAUL</name>
<keyword evidence="3 5" id="KW-0520">NAD</keyword>
<feature type="domain" description="Glutamate/phenylalanine/leucine/valine/L-tryptophan dehydrogenase C-terminal" evidence="7">
    <location>
        <begin position="146"/>
        <end position="359"/>
    </location>
</feature>
<dbReference type="InterPro" id="IPR016211">
    <property type="entry name" value="Glu/Phe/Leu/Val/Trp_DH_bac/arc"/>
</dbReference>
<feature type="active site" description="Proton donor/acceptor" evidence="4">
    <location>
        <position position="82"/>
    </location>
</feature>
<dbReference type="SUPFAM" id="SSF51735">
    <property type="entry name" value="NAD(P)-binding Rossmann-fold domains"/>
    <property type="match status" value="1"/>
</dbReference>
<evidence type="ECO:0000256" key="3">
    <source>
        <dbReference type="ARBA" id="ARBA00023027"/>
    </source>
</evidence>
<dbReference type="PANTHER" id="PTHR42722">
    <property type="entry name" value="LEUCINE DEHYDROGENASE"/>
    <property type="match status" value="1"/>
</dbReference>
<dbReference type="InterPro" id="IPR006095">
    <property type="entry name" value="Glu/Leu/Phe/Val/Trp_DH"/>
</dbReference>
<evidence type="ECO:0000313" key="9">
    <source>
        <dbReference type="Proteomes" id="UP000198788"/>
    </source>
</evidence>
<sequence>MSMTLFDSPSFAKHEGVHAVYDEKTGLRAIIAVHSTARGPAVGGTRMWNYGSAAEALEDVLRLSKGMSYKNAVADLEMGGGKSVIIGDSRTQKTPELFRAFGRAVHTLGGIYYAAEDVGVSVADIAEARKVTPYVLGLSDGPEASGDPSPVTAEGVFRSTLTVGRRLWKQDDLTGLTIAVQGIGHVGGYLADKLHKAGAKLVMTDVNTALLSEVAARTNAEVVAPDAIYDVKADIYAPCALGATLNPQTLDRLTVKAVVGAANNQLATPDIGERLFERGVLYAPDYVVNGGGIINVASEMNARQTGGAYDPQWVEGKLSRLMETLEEVLDRSEAEKRPTHEIADAIAEARIATAAERKAEQLKAA</sequence>
<dbReference type="InterPro" id="IPR006097">
    <property type="entry name" value="Glu/Leu/Phe/Val/Trp_DH_dimer"/>
</dbReference>
<dbReference type="GO" id="GO:0016639">
    <property type="term" value="F:oxidoreductase activity, acting on the CH-NH2 group of donors, NAD or NADP as acceptor"/>
    <property type="evidence" value="ECO:0007669"/>
    <property type="project" value="InterPro"/>
</dbReference>
<dbReference type="GO" id="GO:0006520">
    <property type="term" value="P:amino acid metabolic process"/>
    <property type="evidence" value="ECO:0007669"/>
    <property type="project" value="InterPro"/>
</dbReference>
<dbReference type="Pfam" id="PF02812">
    <property type="entry name" value="ELFV_dehydrog_N"/>
    <property type="match status" value="1"/>
</dbReference>
<comment type="similarity">
    <text evidence="1 6">Belongs to the Glu/Leu/Phe/Val dehydrogenases family.</text>
</comment>
<dbReference type="Pfam" id="PF00208">
    <property type="entry name" value="ELFV_dehydrog"/>
    <property type="match status" value="1"/>
</dbReference>
<dbReference type="Gene3D" id="3.40.50.10860">
    <property type="entry name" value="Leucine Dehydrogenase, chain A, domain 1"/>
    <property type="match status" value="1"/>
</dbReference>
<dbReference type="CDD" id="cd01075">
    <property type="entry name" value="NAD_bind_Leu_Phe_Val_DH"/>
    <property type="match status" value="1"/>
</dbReference>
<evidence type="ECO:0000256" key="4">
    <source>
        <dbReference type="PIRSR" id="PIRSR000188-1"/>
    </source>
</evidence>
<evidence type="ECO:0000256" key="1">
    <source>
        <dbReference type="ARBA" id="ARBA00006382"/>
    </source>
</evidence>
<gene>
    <name evidence="8" type="ORF">SAMN05192570_2598</name>
</gene>
<dbReference type="PANTHER" id="PTHR42722:SF1">
    <property type="entry name" value="VALINE DEHYDROGENASE"/>
    <property type="match status" value="1"/>
</dbReference>
<dbReference type="SMART" id="SM00839">
    <property type="entry name" value="ELFV_dehydrog"/>
    <property type="match status" value="1"/>
</dbReference>
<evidence type="ECO:0000256" key="5">
    <source>
        <dbReference type="PIRSR" id="PIRSR000188-2"/>
    </source>
</evidence>
<evidence type="ECO:0000259" key="7">
    <source>
        <dbReference type="SMART" id="SM00839"/>
    </source>
</evidence>
<dbReference type="InterPro" id="IPR046346">
    <property type="entry name" value="Aminoacid_DH-like_N_sf"/>
</dbReference>
<reference evidence="9" key="1">
    <citation type="submission" date="2016-10" db="EMBL/GenBank/DDBJ databases">
        <authorList>
            <person name="Varghese N."/>
            <person name="Submissions S."/>
        </authorList>
    </citation>
    <scope>NUCLEOTIDE SEQUENCE [LARGE SCALE GENOMIC DNA]</scope>
    <source>
        <strain evidence="9">CGMCC 1.10683</strain>
    </source>
</reference>
<keyword evidence="2 6" id="KW-0560">Oxidoreductase</keyword>
<protein>
    <submittedName>
        <fullName evidence="8">Leucine dehydrogenase</fullName>
    </submittedName>
</protein>
<organism evidence="8 9">
    <name type="scientific">Brevundimonas viscosa</name>
    <dbReference type="NCBI Taxonomy" id="871741"/>
    <lineage>
        <taxon>Bacteria</taxon>
        <taxon>Pseudomonadati</taxon>
        <taxon>Pseudomonadota</taxon>
        <taxon>Alphaproteobacteria</taxon>
        <taxon>Caulobacterales</taxon>
        <taxon>Caulobacteraceae</taxon>
        <taxon>Brevundimonas</taxon>
    </lineage>
</organism>
<dbReference type="InterPro" id="IPR036291">
    <property type="entry name" value="NAD(P)-bd_dom_sf"/>
</dbReference>
<dbReference type="InterPro" id="IPR006096">
    <property type="entry name" value="Glu/Leu/Phe/Val/Trp_DH_C"/>
</dbReference>